<dbReference type="Pfam" id="PF15071">
    <property type="entry name" value="TMEM220"/>
    <property type="match status" value="1"/>
</dbReference>
<dbReference type="Proteomes" id="UP000014500">
    <property type="component" value="Unassembled WGS sequence"/>
</dbReference>
<evidence type="ECO:0000313" key="3">
    <source>
        <dbReference type="Proteomes" id="UP000014500"/>
    </source>
</evidence>
<keyword evidence="1" id="KW-0812">Transmembrane</keyword>
<feature type="transmembrane region" description="Helical" evidence="1">
    <location>
        <begin position="64"/>
        <end position="85"/>
    </location>
</feature>
<protein>
    <recommendedName>
        <fullName evidence="4">Transmembrane protein 220</fullName>
    </recommendedName>
</protein>
<reference evidence="3" key="1">
    <citation type="submission" date="2011-05" db="EMBL/GenBank/DDBJ databases">
        <authorList>
            <person name="Richards S.R."/>
            <person name="Qu J."/>
            <person name="Jiang H."/>
            <person name="Jhangiani S.N."/>
            <person name="Agravi P."/>
            <person name="Goodspeed R."/>
            <person name="Gross S."/>
            <person name="Mandapat C."/>
            <person name="Jackson L."/>
            <person name="Mathew T."/>
            <person name="Pu L."/>
            <person name="Thornton R."/>
            <person name="Saada N."/>
            <person name="Wilczek-Boney K.B."/>
            <person name="Lee S."/>
            <person name="Kovar C."/>
            <person name="Wu Y."/>
            <person name="Scherer S.E."/>
            <person name="Worley K.C."/>
            <person name="Muzny D.M."/>
            <person name="Gibbs R."/>
        </authorList>
    </citation>
    <scope>NUCLEOTIDE SEQUENCE</scope>
    <source>
        <strain evidence="3">Brora</strain>
    </source>
</reference>
<sequence length="152" mass="17482">MEGRQLIVWKFVNILMFLFFLLATLVQFNDDDACVWIPVYVIPAALSLAIVIKPKITSDSMWLTVTHVHTACCICIFAYIVALLLQNMHKESFLLERKLNAKQQVHWNLLYYEEGRELVGLILVLIWLKISKTVMTPGSTLQKSRYLIGLIA</sequence>
<dbReference type="PANTHER" id="PTHR34262">
    <property type="entry name" value="TRANSMEMBRANE PROTEIN 220"/>
    <property type="match status" value="1"/>
</dbReference>
<dbReference type="EnsemblMetazoa" id="SMAR004219-RA">
    <property type="protein sequence ID" value="SMAR004219-PA"/>
    <property type="gene ID" value="SMAR004219"/>
</dbReference>
<reference evidence="2" key="2">
    <citation type="submission" date="2015-02" db="UniProtKB">
        <authorList>
            <consortium name="EnsemblMetazoa"/>
        </authorList>
    </citation>
    <scope>IDENTIFICATION</scope>
</reference>
<keyword evidence="1" id="KW-1133">Transmembrane helix</keyword>
<dbReference type="PANTHER" id="PTHR34262:SF1">
    <property type="entry name" value="TRANSMEMBRANE PROTEIN 220"/>
    <property type="match status" value="1"/>
</dbReference>
<evidence type="ECO:0008006" key="4">
    <source>
        <dbReference type="Google" id="ProtNLM"/>
    </source>
</evidence>
<dbReference type="InterPro" id="IPR029377">
    <property type="entry name" value="TMEM220"/>
</dbReference>
<keyword evidence="3" id="KW-1185">Reference proteome</keyword>
<evidence type="ECO:0000313" key="2">
    <source>
        <dbReference type="EnsemblMetazoa" id="SMAR004219-PA"/>
    </source>
</evidence>
<proteinExistence type="predicted"/>
<dbReference type="HOGENOM" id="CLU_135112_1_0_1"/>
<dbReference type="EMBL" id="JH431449">
    <property type="status" value="NOT_ANNOTATED_CDS"/>
    <property type="molecule type" value="Genomic_DNA"/>
</dbReference>
<keyword evidence="1" id="KW-0472">Membrane</keyword>
<name>T1ISY2_STRMM</name>
<dbReference type="AlphaFoldDB" id="T1ISY2"/>
<feature type="transmembrane region" description="Helical" evidence="1">
    <location>
        <begin position="35"/>
        <end position="52"/>
    </location>
</feature>
<dbReference type="eggNOG" id="ENOG502S0TU">
    <property type="taxonomic scope" value="Eukaryota"/>
</dbReference>
<evidence type="ECO:0000256" key="1">
    <source>
        <dbReference type="SAM" id="Phobius"/>
    </source>
</evidence>
<feature type="transmembrane region" description="Helical" evidence="1">
    <location>
        <begin position="7"/>
        <end position="29"/>
    </location>
</feature>
<dbReference type="OMA" id="IVAWARI"/>
<dbReference type="PhylomeDB" id="T1ISY2"/>
<accession>T1ISY2</accession>
<organism evidence="2 3">
    <name type="scientific">Strigamia maritima</name>
    <name type="common">European centipede</name>
    <name type="synonym">Geophilus maritimus</name>
    <dbReference type="NCBI Taxonomy" id="126957"/>
    <lineage>
        <taxon>Eukaryota</taxon>
        <taxon>Metazoa</taxon>
        <taxon>Ecdysozoa</taxon>
        <taxon>Arthropoda</taxon>
        <taxon>Myriapoda</taxon>
        <taxon>Chilopoda</taxon>
        <taxon>Pleurostigmophora</taxon>
        <taxon>Geophilomorpha</taxon>
        <taxon>Linotaeniidae</taxon>
        <taxon>Strigamia</taxon>
    </lineage>
</organism>